<dbReference type="STRING" id="1121950.SAMN02745243_00487"/>
<feature type="compositionally biased region" description="Acidic residues" evidence="1">
    <location>
        <begin position="241"/>
        <end position="252"/>
    </location>
</feature>
<dbReference type="Proteomes" id="UP000184301">
    <property type="component" value="Unassembled WGS sequence"/>
</dbReference>
<dbReference type="AlphaFoldDB" id="A0A1M6IZZ0"/>
<dbReference type="OrthoDB" id="2042225at2"/>
<dbReference type="InterPro" id="IPR025449">
    <property type="entry name" value="JetB"/>
</dbReference>
<protein>
    <recommendedName>
        <fullName evidence="4">DUF4194 domain-containing protein</fullName>
    </recommendedName>
</protein>
<dbReference type="RefSeq" id="WP_073104499.1">
    <property type="nucleotide sequence ID" value="NZ_FQZY01000008.1"/>
</dbReference>
<feature type="region of interest" description="Disordered" evidence="1">
    <location>
        <begin position="211"/>
        <end position="252"/>
    </location>
</feature>
<reference evidence="2 3" key="1">
    <citation type="submission" date="2016-11" db="EMBL/GenBank/DDBJ databases">
        <authorList>
            <person name="Jaros S."/>
            <person name="Januszkiewicz K."/>
            <person name="Wedrychowicz H."/>
        </authorList>
    </citation>
    <scope>NUCLEOTIDE SEQUENCE [LARGE SCALE GENOMIC DNA]</scope>
    <source>
        <strain evidence="2 3">DSM 15480</strain>
    </source>
</reference>
<dbReference type="Pfam" id="PF13835">
    <property type="entry name" value="DUF4194"/>
    <property type="match status" value="1"/>
</dbReference>
<sequence length="252" mass="28911">MVEYMEMMTVTEAENLKRTIRDLFRQTCIIQMKYDPATLVPRDNPNYRVCLKHQRFIEDYLAVIGCELHYDPQEHIFRLEGEGVLTEKLSETTTLLVLIMKLIYRDKIMGEGLHATVTNLAEIREYGKDTGLINRRLTTAEWREALGVMRTHQMIELPGAIVNVEDDTPIYIYSTVNIYCASTDINAIVAKYQKDLMQIHLNMNEAIEMDGNEMDGNEMDGNAGVKTSGPESGQKERTDERSEEEIYADTAE</sequence>
<keyword evidence="3" id="KW-1185">Reference proteome</keyword>
<evidence type="ECO:0000313" key="3">
    <source>
        <dbReference type="Proteomes" id="UP000184301"/>
    </source>
</evidence>
<evidence type="ECO:0000256" key="1">
    <source>
        <dbReference type="SAM" id="MobiDB-lite"/>
    </source>
</evidence>
<proteinExistence type="predicted"/>
<accession>A0A1M6IZZ0</accession>
<gene>
    <name evidence="2" type="ORF">SAMN02745243_00487</name>
</gene>
<dbReference type="EMBL" id="FQZY01000008">
    <property type="protein sequence ID" value="SHJ39912.1"/>
    <property type="molecule type" value="Genomic_DNA"/>
</dbReference>
<evidence type="ECO:0000313" key="2">
    <source>
        <dbReference type="EMBL" id="SHJ39912.1"/>
    </source>
</evidence>
<name>A0A1M6IZZ0_9FIRM</name>
<organism evidence="2 3">
    <name type="scientific">Hespellia stercorisuis DSM 15480</name>
    <dbReference type="NCBI Taxonomy" id="1121950"/>
    <lineage>
        <taxon>Bacteria</taxon>
        <taxon>Bacillati</taxon>
        <taxon>Bacillota</taxon>
        <taxon>Clostridia</taxon>
        <taxon>Lachnospirales</taxon>
        <taxon>Lachnospiraceae</taxon>
        <taxon>Hespellia</taxon>
    </lineage>
</organism>
<evidence type="ECO:0008006" key="4">
    <source>
        <dbReference type="Google" id="ProtNLM"/>
    </source>
</evidence>